<sequence>MCQCEGATTTTTTMGRMPDQEQSPPFVDVSPLHRIPLVFVNLLVFAVSCVVAFACISSIVDRGSEISFRRRSLLVSFVVNRDITALLFSLLMMVITFTGFVGALRENVGFLQCYIQGTCLLILLDILFVAATVTLPYLTKNKAHSIFSIELIVSYRDNPDYGKLVDYAQSTFECCGVTSERYRDWDQNLYFNCSKTNPSVERCSVPSSCCKPPDGDDVDTRLRRRFCGSGVLAGTEQQAWSKIYTRNCVDAFQSFVGAHTIVVLGVGIGIYTVIAALHYLATSVHDEILSLTHLYDRYYQKLNQGYPAWMAGREVAQEMSSADRRLVIRGARPTWIGRFYFRRY</sequence>
<evidence type="ECO:0000256" key="2">
    <source>
        <dbReference type="ARBA" id="ARBA00022692"/>
    </source>
</evidence>
<accession>A0A9J6DYW3</accession>
<keyword evidence="3 6" id="KW-1133">Transmembrane helix</keyword>
<dbReference type="SUPFAM" id="SSF48652">
    <property type="entry name" value="Tetraspanin"/>
    <property type="match status" value="1"/>
</dbReference>
<protein>
    <recommendedName>
        <fullName evidence="9">Tetraspanin</fullName>
    </recommendedName>
</protein>
<evidence type="ECO:0000313" key="7">
    <source>
        <dbReference type="EMBL" id="KAH8026928.1"/>
    </source>
</evidence>
<feature type="region of interest" description="Disordered" evidence="5">
    <location>
        <begin position="1"/>
        <end position="20"/>
    </location>
</feature>
<feature type="transmembrane region" description="Helical" evidence="6">
    <location>
        <begin position="261"/>
        <end position="281"/>
    </location>
</feature>
<evidence type="ECO:0000256" key="6">
    <source>
        <dbReference type="SAM" id="Phobius"/>
    </source>
</evidence>
<evidence type="ECO:0000256" key="1">
    <source>
        <dbReference type="ARBA" id="ARBA00004141"/>
    </source>
</evidence>
<feature type="transmembrane region" description="Helical" evidence="6">
    <location>
        <begin position="114"/>
        <end position="138"/>
    </location>
</feature>
<evidence type="ECO:0008006" key="9">
    <source>
        <dbReference type="Google" id="ProtNLM"/>
    </source>
</evidence>
<proteinExistence type="predicted"/>
<reference evidence="7" key="1">
    <citation type="journal article" date="2020" name="Cell">
        <title>Large-Scale Comparative Analyses of Tick Genomes Elucidate Their Genetic Diversity and Vector Capacities.</title>
        <authorList>
            <consortium name="Tick Genome and Microbiome Consortium (TIGMIC)"/>
            <person name="Jia N."/>
            <person name="Wang J."/>
            <person name="Shi W."/>
            <person name="Du L."/>
            <person name="Sun Y."/>
            <person name="Zhan W."/>
            <person name="Jiang J.F."/>
            <person name="Wang Q."/>
            <person name="Zhang B."/>
            <person name="Ji P."/>
            <person name="Bell-Sakyi L."/>
            <person name="Cui X.M."/>
            <person name="Yuan T.T."/>
            <person name="Jiang B.G."/>
            <person name="Yang W.F."/>
            <person name="Lam T.T."/>
            <person name="Chang Q.C."/>
            <person name="Ding S.J."/>
            <person name="Wang X.J."/>
            <person name="Zhu J.G."/>
            <person name="Ruan X.D."/>
            <person name="Zhao L."/>
            <person name="Wei J.T."/>
            <person name="Ye R.Z."/>
            <person name="Que T.C."/>
            <person name="Du C.H."/>
            <person name="Zhou Y.H."/>
            <person name="Cheng J.X."/>
            <person name="Dai P.F."/>
            <person name="Guo W.B."/>
            <person name="Han X.H."/>
            <person name="Huang E.J."/>
            <person name="Li L.F."/>
            <person name="Wei W."/>
            <person name="Gao Y.C."/>
            <person name="Liu J.Z."/>
            <person name="Shao H.Z."/>
            <person name="Wang X."/>
            <person name="Wang C.C."/>
            <person name="Yang T.C."/>
            <person name="Huo Q.B."/>
            <person name="Li W."/>
            <person name="Chen H.Y."/>
            <person name="Chen S.E."/>
            <person name="Zhou L.G."/>
            <person name="Ni X.B."/>
            <person name="Tian J.H."/>
            <person name="Sheng Y."/>
            <person name="Liu T."/>
            <person name="Pan Y.S."/>
            <person name="Xia L.Y."/>
            <person name="Li J."/>
            <person name="Zhao F."/>
            <person name="Cao W.C."/>
        </authorList>
    </citation>
    <scope>NUCLEOTIDE SEQUENCE</scope>
    <source>
        <strain evidence="7">Rmic-2018</strain>
    </source>
</reference>
<dbReference type="InterPro" id="IPR008952">
    <property type="entry name" value="Tetraspanin_EC2_sf"/>
</dbReference>
<gene>
    <name evidence="7" type="ORF">HPB51_000224</name>
</gene>
<reference evidence="7" key="2">
    <citation type="submission" date="2021-09" db="EMBL/GenBank/DDBJ databases">
        <authorList>
            <person name="Jia N."/>
            <person name="Wang J."/>
            <person name="Shi W."/>
            <person name="Du L."/>
            <person name="Sun Y."/>
            <person name="Zhan W."/>
            <person name="Jiang J."/>
            <person name="Wang Q."/>
            <person name="Zhang B."/>
            <person name="Ji P."/>
            <person name="Sakyi L.B."/>
            <person name="Cui X."/>
            <person name="Yuan T."/>
            <person name="Jiang B."/>
            <person name="Yang W."/>
            <person name="Lam T.T.-Y."/>
            <person name="Chang Q."/>
            <person name="Ding S."/>
            <person name="Wang X."/>
            <person name="Zhu J."/>
            <person name="Ruan X."/>
            <person name="Zhao L."/>
            <person name="Wei J."/>
            <person name="Que T."/>
            <person name="Du C."/>
            <person name="Cheng J."/>
            <person name="Dai P."/>
            <person name="Han X."/>
            <person name="Huang E."/>
            <person name="Gao Y."/>
            <person name="Liu J."/>
            <person name="Shao H."/>
            <person name="Ye R."/>
            <person name="Li L."/>
            <person name="Wei W."/>
            <person name="Wang X."/>
            <person name="Wang C."/>
            <person name="Huo Q."/>
            <person name="Li W."/>
            <person name="Guo W."/>
            <person name="Chen H."/>
            <person name="Chen S."/>
            <person name="Zhou L."/>
            <person name="Zhou L."/>
            <person name="Ni X."/>
            <person name="Tian J."/>
            <person name="Zhou Y."/>
            <person name="Sheng Y."/>
            <person name="Liu T."/>
            <person name="Pan Y."/>
            <person name="Xia L."/>
            <person name="Li J."/>
            <person name="Zhao F."/>
            <person name="Cao W."/>
        </authorList>
    </citation>
    <scope>NUCLEOTIDE SEQUENCE</scope>
    <source>
        <strain evidence="7">Rmic-2018</strain>
        <tissue evidence="7">Larvae</tissue>
    </source>
</reference>
<organism evidence="7 8">
    <name type="scientific">Rhipicephalus microplus</name>
    <name type="common">Cattle tick</name>
    <name type="synonym">Boophilus microplus</name>
    <dbReference type="NCBI Taxonomy" id="6941"/>
    <lineage>
        <taxon>Eukaryota</taxon>
        <taxon>Metazoa</taxon>
        <taxon>Ecdysozoa</taxon>
        <taxon>Arthropoda</taxon>
        <taxon>Chelicerata</taxon>
        <taxon>Arachnida</taxon>
        <taxon>Acari</taxon>
        <taxon>Parasitiformes</taxon>
        <taxon>Ixodida</taxon>
        <taxon>Ixodoidea</taxon>
        <taxon>Ixodidae</taxon>
        <taxon>Rhipicephalinae</taxon>
        <taxon>Rhipicephalus</taxon>
        <taxon>Boophilus</taxon>
    </lineage>
</organism>
<dbReference type="Proteomes" id="UP000821866">
    <property type="component" value="Chromosome 4"/>
</dbReference>
<dbReference type="Gene3D" id="1.10.1450.10">
    <property type="entry name" value="Tetraspanin"/>
    <property type="match status" value="1"/>
</dbReference>
<dbReference type="InterPro" id="IPR018499">
    <property type="entry name" value="Tetraspanin/Peripherin"/>
</dbReference>
<dbReference type="PANTHER" id="PTHR19282:SF431">
    <property type="entry name" value="TETRASPANIN 26A, ISOFORM B-RELATED"/>
    <property type="match status" value="1"/>
</dbReference>
<evidence type="ECO:0000256" key="4">
    <source>
        <dbReference type="ARBA" id="ARBA00023136"/>
    </source>
</evidence>
<keyword evidence="8" id="KW-1185">Reference proteome</keyword>
<evidence type="ECO:0000256" key="3">
    <source>
        <dbReference type="ARBA" id="ARBA00022989"/>
    </source>
</evidence>
<dbReference type="EMBL" id="JABSTU010000006">
    <property type="protein sequence ID" value="KAH8026928.1"/>
    <property type="molecule type" value="Genomic_DNA"/>
</dbReference>
<feature type="transmembrane region" description="Helical" evidence="6">
    <location>
        <begin position="81"/>
        <end position="102"/>
    </location>
</feature>
<dbReference type="GO" id="GO:0005886">
    <property type="term" value="C:plasma membrane"/>
    <property type="evidence" value="ECO:0007669"/>
    <property type="project" value="TreeGrafter"/>
</dbReference>
<comment type="caution">
    <text evidence="7">The sequence shown here is derived from an EMBL/GenBank/DDBJ whole genome shotgun (WGS) entry which is preliminary data.</text>
</comment>
<comment type="subcellular location">
    <subcellularLocation>
        <location evidence="1">Membrane</location>
        <topology evidence="1">Multi-pass membrane protein</topology>
    </subcellularLocation>
</comment>
<keyword evidence="4 6" id="KW-0472">Membrane</keyword>
<evidence type="ECO:0000256" key="5">
    <source>
        <dbReference type="SAM" id="MobiDB-lite"/>
    </source>
</evidence>
<feature type="transmembrane region" description="Helical" evidence="6">
    <location>
        <begin position="35"/>
        <end position="60"/>
    </location>
</feature>
<dbReference type="AlphaFoldDB" id="A0A9J6DYW3"/>
<dbReference type="PANTHER" id="PTHR19282">
    <property type="entry name" value="TETRASPANIN"/>
    <property type="match status" value="1"/>
</dbReference>
<dbReference type="Pfam" id="PF00335">
    <property type="entry name" value="Tetraspanin"/>
    <property type="match status" value="1"/>
</dbReference>
<keyword evidence="2 6" id="KW-0812">Transmembrane</keyword>
<name>A0A9J6DYW3_RHIMP</name>
<dbReference type="VEuPathDB" id="VectorBase:LOC119168241"/>
<evidence type="ECO:0000313" key="8">
    <source>
        <dbReference type="Proteomes" id="UP000821866"/>
    </source>
</evidence>